<comment type="caution">
    <text evidence="1">The sequence shown here is derived from an EMBL/GenBank/DDBJ whole genome shotgun (WGS) entry which is preliminary data.</text>
</comment>
<name>A0AAN7Q8E2_9COLE</name>
<proteinExistence type="predicted"/>
<protein>
    <submittedName>
        <fullName evidence="1">Uncharacterized protein</fullName>
    </submittedName>
</protein>
<sequence>MTTENTEGSAGAFTVIVDDLIAMGVRAAQGNKNVHSNSEIAALIPEFGGNTNEDATSWFQRISTAKDIYSVEDTVMMLIVVSKLRDNAKNWFHSRPDCKAGAGGRCKHIVACLLFINRNSLEELSCTELQQAWGKRKQQLHNLEVEALQNFCHIKQIKLGVERDIDPSISSNTIEQLILGLTERECGKTHFDLRCVGNRHASVCDVCVLTSPPTTPRKKAKLLKAQKKYKHEWKYQYDWLTSDPVCEFNPKCKICALTFTISHAGVGQFIYSVISYDNGDLEAVPSVRLNENKTICYWPPKSSKNITTLIKNCAKPNEPVSFLTDNADTNKKIDRLITTVDVLLKEVASLKVDIRENNKLIENFRNASTTEEM</sequence>
<dbReference type="EMBL" id="JARPUR010000002">
    <property type="protein sequence ID" value="KAK4882560.1"/>
    <property type="molecule type" value="Genomic_DNA"/>
</dbReference>
<evidence type="ECO:0000313" key="2">
    <source>
        <dbReference type="Proteomes" id="UP001353858"/>
    </source>
</evidence>
<evidence type="ECO:0000313" key="1">
    <source>
        <dbReference type="EMBL" id="KAK4882560.1"/>
    </source>
</evidence>
<dbReference type="Proteomes" id="UP001353858">
    <property type="component" value="Unassembled WGS sequence"/>
</dbReference>
<dbReference type="AlphaFoldDB" id="A0AAN7Q8E2"/>
<keyword evidence="2" id="KW-1185">Reference proteome</keyword>
<accession>A0AAN7Q8E2</accession>
<gene>
    <name evidence="1" type="ORF">RN001_005879</name>
</gene>
<organism evidence="1 2">
    <name type="scientific">Aquatica leii</name>
    <dbReference type="NCBI Taxonomy" id="1421715"/>
    <lineage>
        <taxon>Eukaryota</taxon>
        <taxon>Metazoa</taxon>
        <taxon>Ecdysozoa</taxon>
        <taxon>Arthropoda</taxon>
        <taxon>Hexapoda</taxon>
        <taxon>Insecta</taxon>
        <taxon>Pterygota</taxon>
        <taxon>Neoptera</taxon>
        <taxon>Endopterygota</taxon>
        <taxon>Coleoptera</taxon>
        <taxon>Polyphaga</taxon>
        <taxon>Elateriformia</taxon>
        <taxon>Elateroidea</taxon>
        <taxon>Lampyridae</taxon>
        <taxon>Luciolinae</taxon>
        <taxon>Aquatica</taxon>
    </lineage>
</organism>
<reference evidence="2" key="1">
    <citation type="submission" date="2023-01" db="EMBL/GenBank/DDBJ databases">
        <title>Key to firefly adult light organ development and bioluminescence: homeobox transcription factors regulate luciferase expression and transportation to peroxisome.</title>
        <authorList>
            <person name="Fu X."/>
        </authorList>
    </citation>
    <scope>NUCLEOTIDE SEQUENCE [LARGE SCALE GENOMIC DNA]</scope>
</reference>